<protein>
    <submittedName>
        <fullName evidence="2">Uncharacterized protein</fullName>
    </submittedName>
</protein>
<organism evidence="2 3">
    <name type="scientific">Streptomyces griseorubiginosus</name>
    <dbReference type="NCBI Taxonomy" id="67304"/>
    <lineage>
        <taxon>Bacteria</taxon>
        <taxon>Bacillati</taxon>
        <taxon>Actinomycetota</taxon>
        <taxon>Actinomycetes</taxon>
        <taxon>Kitasatosporales</taxon>
        <taxon>Streptomycetaceae</taxon>
        <taxon>Streptomyces</taxon>
    </lineage>
</organism>
<dbReference type="AlphaFoldDB" id="A0AAI8L980"/>
<evidence type="ECO:0000256" key="1">
    <source>
        <dbReference type="SAM" id="MobiDB-lite"/>
    </source>
</evidence>
<gene>
    <name evidence="2" type="ORF">DWG14_08150</name>
</gene>
<reference evidence="2 3" key="1">
    <citation type="submission" date="2018-09" db="EMBL/GenBank/DDBJ databases">
        <title>Production of Trimethoprim by Streptomyces sp. 3E-1.</title>
        <authorList>
            <person name="Kang H.J."/>
            <person name="Kim S.B."/>
        </authorList>
    </citation>
    <scope>NUCLEOTIDE SEQUENCE [LARGE SCALE GENOMIC DNA]</scope>
    <source>
        <strain evidence="2 3">3E-1</strain>
    </source>
</reference>
<feature type="compositionally biased region" description="Low complexity" evidence="1">
    <location>
        <begin position="25"/>
        <end position="38"/>
    </location>
</feature>
<name>A0AAI8L980_9ACTN</name>
<evidence type="ECO:0000313" key="3">
    <source>
        <dbReference type="Proteomes" id="UP000265765"/>
    </source>
</evidence>
<accession>A0AAI8L980</accession>
<dbReference type="KEGG" id="sge:DWG14_08150"/>
<feature type="region of interest" description="Disordered" evidence="1">
    <location>
        <begin position="1"/>
        <end position="52"/>
    </location>
</feature>
<evidence type="ECO:0000313" key="2">
    <source>
        <dbReference type="EMBL" id="AYC43842.1"/>
    </source>
</evidence>
<sequence length="67" mass="7062">MPSAFRRGALPGTLGPVTPLPLRPTRPTGPATGMRTTPNGAETKNPRGRPPAVRFGLLKRFDAATDP</sequence>
<dbReference type="EMBL" id="CP032427">
    <property type="protein sequence ID" value="AYC43842.1"/>
    <property type="molecule type" value="Genomic_DNA"/>
</dbReference>
<proteinExistence type="predicted"/>
<dbReference type="Proteomes" id="UP000265765">
    <property type="component" value="Chromosome"/>
</dbReference>